<dbReference type="InterPro" id="IPR029033">
    <property type="entry name" value="His_PPase_superfam"/>
</dbReference>
<dbReference type="PANTHER" id="PTHR48100">
    <property type="entry name" value="BROAD-SPECIFICITY PHOSPHATASE YOR283W-RELATED"/>
    <property type="match status" value="1"/>
</dbReference>
<proteinExistence type="predicted"/>
<evidence type="ECO:0000313" key="2">
    <source>
        <dbReference type="EMBL" id="GMI45127.1"/>
    </source>
</evidence>
<keyword evidence="1" id="KW-1133">Transmembrane helix</keyword>
<gene>
    <name evidence="2" type="ORF">TrCOL_g584</name>
</gene>
<dbReference type="GO" id="GO:0016791">
    <property type="term" value="F:phosphatase activity"/>
    <property type="evidence" value="ECO:0007669"/>
    <property type="project" value="TreeGrafter"/>
</dbReference>
<reference evidence="3" key="1">
    <citation type="journal article" date="2023" name="Commun. Biol.">
        <title>Genome analysis of Parmales, the sister group of diatoms, reveals the evolutionary specialization of diatoms from phago-mixotrophs to photoautotrophs.</title>
        <authorList>
            <person name="Ban H."/>
            <person name="Sato S."/>
            <person name="Yoshikawa S."/>
            <person name="Yamada K."/>
            <person name="Nakamura Y."/>
            <person name="Ichinomiya M."/>
            <person name="Sato N."/>
            <person name="Blanc-Mathieu R."/>
            <person name="Endo H."/>
            <person name="Kuwata A."/>
            <person name="Ogata H."/>
        </authorList>
    </citation>
    <scope>NUCLEOTIDE SEQUENCE [LARGE SCALE GENOMIC DNA]</scope>
</reference>
<feature type="transmembrane region" description="Helical" evidence="1">
    <location>
        <begin position="12"/>
        <end position="39"/>
    </location>
</feature>
<dbReference type="Gene3D" id="3.40.50.1240">
    <property type="entry name" value="Phosphoglycerate mutase-like"/>
    <property type="match status" value="1"/>
</dbReference>
<evidence type="ECO:0000256" key="1">
    <source>
        <dbReference type="SAM" id="Phobius"/>
    </source>
</evidence>
<dbReference type="SUPFAM" id="SSF53254">
    <property type="entry name" value="Phosphoglycerate mutase-like"/>
    <property type="match status" value="1"/>
</dbReference>
<dbReference type="AlphaFoldDB" id="A0A9W7GGN5"/>
<keyword evidence="1" id="KW-0472">Membrane</keyword>
<keyword evidence="3" id="KW-1185">Reference proteome</keyword>
<protein>
    <submittedName>
        <fullName evidence="2">Uncharacterized protein</fullName>
    </submittedName>
</protein>
<dbReference type="InterPro" id="IPR050275">
    <property type="entry name" value="PGM_Phosphatase"/>
</dbReference>
<evidence type="ECO:0000313" key="3">
    <source>
        <dbReference type="Proteomes" id="UP001165065"/>
    </source>
</evidence>
<name>A0A9W7GGN5_9STRA</name>
<comment type="caution">
    <text evidence="2">The sequence shown here is derived from an EMBL/GenBank/DDBJ whole genome shotgun (WGS) entry which is preliminary data.</text>
</comment>
<accession>A0A9W7GGN5</accession>
<dbReference type="Proteomes" id="UP001165065">
    <property type="component" value="Unassembled WGS sequence"/>
</dbReference>
<organism evidence="2 3">
    <name type="scientific">Triparma columacea</name>
    <dbReference type="NCBI Taxonomy" id="722753"/>
    <lineage>
        <taxon>Eukaryota</taxon>
        <taxon>Sar</taxon>
        <taxon>Stramenopiles</taxon>
        <taxon>Ochrophyta</taxon>
        <taxon>Bolidophyceae</taxon>
        <taxon>Parmales</taxon>
        <taxon>Triparmaceae</taxon>
        <taxon>Triparma</taxon>
    </lineage>
</organism>
<keyword evidence="1" id="KW-0812">Transmembrane</keyword>
<dbReference type="EMBL" id="BRYA01001535">
    <property type="protein sequence ID" value="GMI45127.1"/>
    <property type="molecule type" value="Genomic_DNA"/>
</dbReference>
<dbReference type="PANTHER" id="PTHR48100:SF33">
    <property type="entry name" value="PEPTIDASE S54 RHOMBOID DOMAIN-CONTAINING PROTEIN"/>
    <property type="match status" value="1"/>
</dbReference>
<dbReference type="GO" id="GO:0005829">
    <property type="term" value="C:cytosol"/>
    <property type="evidence" value="ECO:0007669"/>
    <property type="project" value="TreeGrafter"/>
</dbReference>
<sequence length="360" mass="40239">MAIIGTIMAVPAIFAFYCAWVVAMLLRPFFVFVLACLLWNAPFTMLKMRMVADTFLYMFLCKDKKFKNPSDRGAFLSSLPSSSKKTIVFVRHGESCWNDTFNAGERKKLDFIKGFIPGLIKSFYYEVYLALSGKVDSWFYDSPLSHYGISQIDALARYLSKGPSSSSEQEVFDLLNGSPGCPKTSVLCSSNLRRALSTVCIGFRDRLASNPDEKIVVHPSLQEISRNPDTLSITPPGQQVNASWIEKASLPQIQPILTSRVDMTHHIGNKPLSSNGGTRMASFCTFAFSRPEECVICGGHSLWFRSFFRAYLPEASGHISKKKKMVNGGTVMFDLYKVKNGGGWEYVIDEKTMKVVYGGF</sequence>
<dbReference type="OrthoDB" id="496981at2759"/>